<dbReference type="GO" id="GO:0002039">
    <property type="term" value="F:p53 binding"/>
    <property type="evidence" value="ECO:0007669"/>
    <property type="project" value="TreeGrafter"/>
</dbReference>
<dbReference type="SMART" id="SM00249">
    <property type="entry name" value="PHD"/>
    <property type="match status" value="1"/>
</dbReference>
<feature type="region of interest" description="Disordered" evidence="5">
    <location>
        <begin position="231"/>
        <end position="279"/>
    </location>
</feature>
<dbReference type="OrthoDB" id="436852at2759"/>
<sequence>MATTTHTNIDPISEKRDATAIPSSRVRVDSVFTDNESDDNGVSPMPDLIPVNSTLRKVQEPLNPAVKNSADVLSKNPSDSKHNRTQPRTKHTACIPKSVYPPAIRAVSHDSSQVEPVVTRDRTSRKHFPSSSSSTGSSGAKSRVNSVSHRPSSAQVVVATAGSSYYFNSSGEQIWLCPICLQEDDGNLMIGCDSCDDWYHSTCLGLSAEPEDPHWFCPRCAGQSLPVSSGSANLTPGPVQLPPLLSTPTVSGTNRKKVESGHRSTTGSHSKHAKRGTKR</sequence>
<reference evidence="7 8" key="2">
    <citation type="submission" date="2018-11" db="EMBL/GenBank/DDBJ databases">
        <authorList>
            <consortium name="Pathogen Informatics"/>
        </authorList>
    </citation>
    <scope>NUCLEOTIDE SEQUENCE [LARGE SCALE GENOMIC DNA]</scope>
    <source>
        <strain evidence="7 8">Egypt</strain>
    </source>
</reference>
<keyword evidence="8" id="KW-1185">Reference proteome</keyword>
<dbReference type="InterPro" id="IPR019787">
    <property type="entry name" value="Znf_PHD-finger"/>
</dbReference>
<feature type="region of interest" description="Disordered" evidence="5">
    <location>
        <begin position="1"/>
        <end position="48"/>
    </location>
</feature>
<proteinExistence type="predicted"/>
<evidence type="ECO:0000313" key="8">
    <source>
        <dbReference type="Proteomes" id="UP000272942"/>
    </source>
</evidence>
<keyword evidence="3" id="KW-0862">Zinc</keyword>
<dbReference type="AlphaFoldDB" id="A0A183B7Q5"/>
<evidence type="ECO:0000256" key="2">
    <source>
        <dbReference type="ARBA" id="ARBA00022771"/>
    </source>
</evidence>
<feature type="compositionally biased region" description="Polar residues" evidence="5">
    <location>
        <begin position="1"/>
        <end position="10"/>
    </location>
</feature>
<dbReference type="CDD" id="cd15522">
    <property type="entry name" value="PHD_TAF3"/>
    <property type="match status" value="1"/>
</dbReference>
<dbReference type="InterPro" id="IPR001965">
    <property type="entry name" value="Znf_PHD"/>
</dbReference>
<feature type="region of interest" description="Disordered" evidence="5">
    <location>
        <begin position="62"/>
        <end position="90"/>
    </location>
</feature>
<evidence type="ECO:0000256" key="4">
    <source>
        <dbReference type="PROSITE-ProRule" id="PRU00146"/>
    </source>
</evidence>
<feature type="compositionally biased region" description="Low complexity" evidence="5">
    <location>
        <begin position="130"/>
        <end position="139"/>
    </location>
</feature>
<dbReference type="InterPro" id="IPR019786">
    <property type="entry name" value="Zinc_finger_PHD-type_CS"/>
</dbReference>
<evidence type="ECO:0000313" key="7">
    <source>
        <dbReference type="EMBL" id="VDP92512.1"/>
    </source>
</evidence>
<gene>
    <name evidence="7" type="ORF">ECPE_LOCUS15240</name>
</gene>
<feature type="domain" description="PHD-type" evidence="6">
    <location>
        <begin position="174"/>
        <end position="223"/>
    </location>
</feature>
<evidence type="ECO:0000256" key="1">
    <source>
        <dbReference type="ARBA" id="ARBA00022723"/>
    </source>
</evidence>
<feature type="region of interest" description="Disordered" evidence="5">
    <location>
        <begin position="105"/>
        <end position="153"/>
    </location>
</feature>
<evidence type="ECO:0000259" key="6">
    <source>
        <dbReference type="PROSITE" id="PS50016"/>
    </source>
</evidence>
<keyword evidence="1" id="KW-0479">Metal-binding</keyword>
<reference evidence="9" key="1">
    <citation type="submission" date="2016-06" db="UniProtKB">
        <authorList>
            <consortium name="WormBaseParasite"/>
        </authorList>
    </citation>
    <scope>IDENTIFICATION</scope>
</reference>
<dbReference type="SUPFAM" id="SSF57903">
    <property type="entry name" value="FYVE/PHD zinc finger"/>
    <property type="match status" value="1"/>
</dbReference>
<protein>
    <submittedName>
        <fullName evidence="9">PHD-type domain-containing protein</fullName>
    </submittedName>
</protein>
<dbReference type="PROSITE" id="PS50016">
    <property type="entry name" value="ZF_PHD_2"/>
    <property type="match status" value="1"/>
</dbReference>
<dbReference type="PROSITE" id="PS01359">
    <property type="entry name" value="ZF_PHD_1"/>
    <property type="match status" value="1"/>
</dbReference>
<dbReference type="InterPro" id="IPR013083">
    <property type="entry name" value="Znf_RING/FYVE/PHD"/>
</dbReference>
<dbReference type="WBParaSite" id="ECPE_0001528001-mRNA-1">
    <property type="protein sequence ID" value="ECPE_0001528001-mRNA-1"/>
    <property type="gene ID" value="ECPE_0001528001"/>
</dbReference>
<dbReference type="Gene3D" id="3.30.40.10">
    <property type="entry name" value="Zinc/RING finger domain, C3HC4 (zinc finger)"/>
    <property type="match status" value="1"/>
</dbReference>
<evidence type="ECO:0000256" key="5">
    <source>
        <dbReference type="SAM" id="MobiDB-lite"/>
    </source>
</evidence>
<dbReference type="PANTHER" id="PTHR46452:SF1">
    <property type="entry name" value="TRANSCRIPTION INITIATION FACTOR TFIID SUBUNIT 3"/>
    <property type="match status" value="1"/>
</dbReference>
<dbReference type="InterPro" id="IPR011011">
    <property type="entry name" value="Znf_FYVE_PHD"/>
</dbReference>
<organism evidence="9">
    <name type="scientific">Echinostoma caproni</name>
    <dbReference type="NCBI Taxonomy" id="27848"/>
    <lineage>
        <taxon>Eukaryota</taxon>
        <taxon>Metazoa</taxon>
        <taxon>Spiralia</taxon>
        <taxon>Lophotrochozoa</taxon>
        <taxon>Platyhelminthes</taxon>
        <taxon>Trematoda</taxon>
        <taxon>Digenea</taxon>
        <taxon>Plagiorchiida</taxon>
        <taxon>Echinostomata</taxon>
        <taxon>Echinostomatoidea</taxon>
        <taxon>Echinostomatidae</taxon>
        <taxon>Echinostoma</taxon>
    </lineage>
</organism>
<dbReference type="GO" id="GO:0045944">
    <property type="term" value="P:positive regulation of transcription by RNA polymerase II"/>
    <property type="evidence" value="ECO:0007669"/>
    <property type="project" value="TreeGrafter"/>
</dbReference>
<feature type="compositionally biased region" description="Basic residues" evidence="5">
    <location>
        <begin position="269"/>
        <end position="279"/>
    </location>
</feature>
<keyword evidence="2 4" id="KW-0863">Zinc-finger</keyword>
<dbReference type="GO" id="GO:0008270">
    <property type="term" value="F:zinc ion binding"/>
    <property type="evidence" value="ECO:0007669"/>
    <property type="project" value="UniProtKB-KW"/>
</dbReference>
<dbReference type="Pfam" id="PF00628">
    <property type="entry name" value="PHD"/>
    <property type="match status" value="1"/>
</dbReference>
<accession>A0A183B7Q5</accession>
<name>A0A183B7Q5_9TREM</name>
<dbReference type="PANTHER" id="PTHR46452">
    <property type="entry name" value="TRANSCRIPTION INITIATION FACTOR TFIID SUBUNIT 3"/>
    <property type="match status" value="1"/>
</dbReference>
<dbReference type="GO" id="GO:0005669">
    <property type="term" value="C:transcription factor TFIID complex"/>
    <property type="evidence" value="ECO:0007669"/>
    <property type="project" value="TreeGrafter"/>
</dbReference>
<feature type="compositionally biased region" description="Polar residues" evidence="5">
    <location>
        <begin position="143"/>
        <end position="153"/>
    </location>
</feature>
<dbReference type="EMBL" id="UZAN01059935">
    <property type="protein sequence ID" value="VDP92512.1"/>
    <property type="molecule type" value="Genomic_DNA"/>
</dbReference>
<dbReference type="Proteomes" id="UP000272942">
    <property type="component" value="Unassembled WGS sequence"/>
</dbReference>
<evidence type="ECO:0000256" key="3">
    <source>
        <dbReference type="ARBA" id="ARBA00022833"/>
    </source>
</evidence>
<evidence type="ECO:0000313" key="9">
    <source>
        <dbReference type="WBParaSite" id="ECPE_0001528001-mRNA-1"/>
    </source>
</evidence>